<gene>
    <name evidence="3" type="ORF">CC80DRAFT_134106</name>
</gene>
<reference evidence="3" key="1">
    <citation type="journal article" date="2020" name="Stud. Mycol.">
        <title>101 Dothideomycetes genomes: a test case for predicting lifestyles and emergence of pathogens.</title>
        <authorList>
            <person name="Haridas S."/>
            <person name="Albert R."/>
            <person name="Binder M."/>
            <person name="Bloem J."/>
            <person name="Labutti K."/>
            <person name="Salamov A."/>
            <person name="Andreopoulos B."/>
            <person name="Baker S."/>
            <person name="Barry K."/>
            <person name="Bills G."/>
            <person name="Bluhm B."/>
            <person name="Cannon C."/>
            <person name="Castanera R."/>
            <person name="Culley D."/>
            <person name="Daum C."/>
            <person name="Ezra D."/>
            <person name="Gonzalez J."/>
            <person name="Henrissat B."/>
            <person name="Kuo A."/>
            <person name="Liang C."/>
            <person name="Lipzen A."/>
            <person name="Lutzoni F."/>
            <person name="Magnuson J."/>
            <person name="Mondo S."/>
            <person name="Nolan M."/>
            <person name="Ohm R."/>
            <person name="Pangilinan J."/>
            <person name="Park H.-J."/>
            <person name="Ramirez L."/>
            <person name="Alfaro M."/>
            <person name="Sun H."/>
            <person name="Tritt A."/>
            <person name="Yoshinaga Y."/>
            <person name="Zwiers L.-H."/>
            <person name="Turgeon B."/>
            <person name="Goodwin S."/>
            <person name="Spatafora J."/>
            <person name="Crous P."/>
            <person name="Grigoriev I."/>
        </authorList>
    </citation>
    <scope>NUCLEOTIDE SEQUENCE</scope>
    <source>
        <strain evidence="3">CBS 675.92</strain>
    </source>
</reference>
<feature type="compositionally biased region" description="Low complexity" evidence="1">
    <location>
        <begin position="335"/>
        <end position="349"/>
    </location>
</feature>
<dbReference type="Proteomes" id="UP000800035">
    <property type="component" value="Unassembled WGS sequence"/>
</dbReference>
<evidence type="ECO:0000313" key="3">
    <source>
        <dbReference type="EMBL" id="KAF1953960.1"/>
    </source>
</evidence>
<dbReference type="EMBL" id="ML977001">
    <property type="protein sequence ID" value="KAF1953960.1"/>
    <property type="molecule type" value="Genomic_DNA"/>
</dbReference>
<evidence type="ECO:0000313" key="4">
    <source>
        <dbReference type="Proteomes" id="UP000800035"/>
    </source>
</evidence>
<protein>
    <recommendedName>
        <fullName evidence="5">Fungal N-terminal domain-containing protein</fullName>
    </recommendedName>
</protein>
<keyword evidence="4" id="KW-1185">Reference proteome</keyword>
<evidence type="ECO:0008006" key="5">
    <source>
        <dbReference type="Google" id="ProtNLM"/>
    </source>
</evidence>
<feature type="chain" id="PRO_5025481081" description="Fungal N-terminal domain-containing protein" evidence="2">
    <location>
        <begin position="19"/>
        <end position="485"/>
    </location>
</feature>
<feature type="region of interest" description="Disordered" evidence="1">
    <location>
        <begin position="269"/>
        <end position="349"/>
    </location>
</feature>
<feature type="compositionally biased region" description="Polar residues" evidence="1">
    <location>
        <begin position="305"/>
        <end position="323"/>
    </location>
</feature>
<organism evidence="3 4">
    <name type="scientific">Byssothecium circinans</name>
    <dbReference type="NCBI Taxonomy" id="147558"/>
    <lineage>
        <taxon>Eukaryota</taxon>
        <taxon>Fungi</taxon>
        <taxon>Dikarya</taxon>
        <taxon>Ascomycota</taxon>
        <taxon>Pezizomycotina</taxon>
        <taxon>Dothideomycetes</taxon>
        <taxon>Pleosporomycetidae</taxon>
        <taxon>Pleosporales</taxon>
        <taxon>Massarineae</taxon>
        <taxon>Massarinaceae</taxon>
        <taxon>Byssothecium</taxon>
    </lineage>
</organism>
<feature type="compositionally biased region" description="Basic and acidic residues" evidence="1">
    <location>
        <begin position="269"/>
        <end position="278"/>
    </location>
</feature>
<feature type="signal peptide" evidence="2">
    <location>
        <begin position="1"/>
        <end position="18"/>
    </location>
</feature>
<sequence>MAVLAAILPIVSRSSALAVHLYSLAAVEADTTKDLLKTAKYINNVSLIVKQLGTIIKEDDRLPSSDAFEILEDILSQCTAILSEIENIFPYGQRDHNQARRSGLNSSTAARLQYLLAHLDALRSTLAVMLQTLYTAQSIMWTRVRPTVSLAQCATAVANEKQQLETLIIEQQMSILRASKLYEPSGFDTRLLMEQDSAQSLVALETDAPQPSNLFKYQDKFIASLDIHNSDEAQWLLTVCSVSKSQLERLLDRWTRLRQFEESLREEERKAQAQKRESQQPFVESDSEDDICSPPRSMGNDVRLATSTSHRPGSTQIHMSETVTLPIPVKKSHGPHAPSSPASSYGATASLGNNPPIPVGPAAAAPVTPRSSITTLPVEAAAAIEAKDKDDEIDLEIPWTLCTRRHYWKYIDGTVQSSNTDAKPSEAFSDRNSWTEILASWVCKEAIQEEGYKFTQVQKERRDGRRTRFETCFCIEYVSCVQATT</sequence>
<dbReference type="OrthoDB" id="5431013at2759"/>
<dbReference type="AlphaFoldDB" id="A0A6A5TPR4"/>
<keyword evidence="2" id="KW-0732">Signal</keyword>
<name>A0A6A5TPR4_9PLEO</name>
<proteinExistence type="predicted"/>
<evidence type="ECO:0000256" key="2">
    <source>
        <dbReference type="SAM" id="SignalP"/>
    </source>
</evidence>
<accession>A0A6A5TPR4</accession>
<evidence type="ECO:0000256" key="1">
    <source>
        <dbReference type="SAM" id="MobiDB-lite"/>
    </source>
</evidence>